<evidence type="ECO:0000256" key="1">
    <source>
        <dbReference type="ARBA" id="ARBA00006739"/>
    </source>
</evidence>
<accession>E4TJ30</accession>
<dbReference type="SUPFAM" id="SSF53448">
    <property type="entry name" value="Nucleotide-diphospho-sugar transferases"/>
    <property type="match status" value="1"/>
</dbReference>
<dbReference type="GO" id="GO:0016020">
    <property type="term" value="C:membrane"/>
    <property type="evidence" value="ECO:0007669"/>
    <property type="project" value="GOC"/>
</dbReference>
<dbReference type="GO" id="GO:0009247">
    <property type="term" value="P:glycolipid biosynthetic process"/>
    <property type="evidence" value="ECO:0007669"/>
    <property type="project" value="TreeGrafter"/>
</dbReference>
<dbReference type="InterPro" id="IPR029044">
    <property type="entry name" value="Nucleotide-diphossugar_trans"/>
</dbReference>
<reference evidence="5 6" key="2">
    <citation type="journal article" date="2011" name="Stand. Genomic Sci.">
        <title>Complete genome sequence of Calditerrivibrio nitroreducens type strain (Yu37-1).</title>
        <authorList>
            <person name="Pitluck S."/>
            <person name="Sikorski J."/>
            <person name="Zeytun A."/>
            <person name="Lapidus A."/>
            <person name="Nolan M."/>
            <person name="Lucas S."/>
            <person name="Hammon N."/>
            <person name="Deshpande S."/>
            <person name="Cheng J.F."/>
            <person name="Tapia R."/>
            <person name="Han C."/>
            <person name="Goodwin L."/>
            <person name="Liolios K."/>
            <person name="Pagani I."/>
            <person name="Ivanova N."/>
            <person name="Mavromatis K."/>
            <person name="Pati A."/>
            <person name="Chen A."/>
            <person name="Palaniappan K."/>
            <person name="Hauser L."/>
            <person name="Chang Y.J."/>
            <person name="Jeffries C.D."/>
            <person name="Detter J.C."/>
            <person name="Brambilla E."/>
            <person name="Djao O.D."/>
            <person name="Rohde M."/>
            <person name="Spring S."/>
            <person name="Goker M."/>
            <person name="Woyke T."/>
            <person name="Bristow J."/>
            <person name="Eisen J.A."/>
            <person name="Markowitz V."/>
            <person name="Hugenholtz P."/>
            <person name="Kyrpides N.C."/>
            <person name="Klenk H.P."/>
            <person name="Land M."/>
        </authorList>
    </citation>
    <scope>NUCLEOTIDE SEQUENCE [LARGE SCALE GENOMIC DNA]</scope>
    <source>
        <strain evidence="6">DSM 19672 / NBRC 101217 / Yu37-1</strain>
    </source>
</reference>
<sequence>MRGIVLLPTYNEKDNIMKILNKLLVYDYLDILVIDDNSPDGTADIVKDLMQIEKRVFLMEREKKLGLGTAYVSGFKWGLEKGYDIFFEIDADLSHDPNEIPNFISKIKEGYDLVVGSRYVHGTISVVGWDFKRLLLSKFANWYATTILGVKYLTDITSGFRAYTKNALEKIDLANIKSNGYAFQIEMVYKLHKLGCKITEIPIIFYERGAGSSKMSRKIAFEAAIMVWRLKFGRN</sequence>
<keyword evidence="3 5" id="KW-0808">Transferase</keyword>
<dbReference type="Proteomes" id="UP000007039">
    <property type="component" value="Chromosome"/>
</dbReference>
<dbReference type="OrthoDB" id="9810303at2"/>
<evidence type="ECO:0000313" key="6">
    <source>
        <dbReference type="Proteomes" id="UP000007039"/>
    </source>
</evidence>
<dbReference type="eggNOG" id="COG0463">
    <property type="taxonomic scope" value="Bacteria"/>
</dbReference>
<dbReference type="PANTHER" id="PTHR43398:SF1">
    <property type="entry name" value="DOLICHOL-PHOSPHATE MANNOSYLTRANSFERASE SUBUNIT 1"/>
    <property type="match status" value="1"/>
</dbReference>
<gene>
    <name evidence="5" type="ordered locus">Calni_0153</name>
</gene>
<dbReference type="EC" id="2.4.1.83" evidence="5"/>
<dbReference type="EMBL" id="CP002347">
    <property type="protein sequence ID" value="ADR18066.1"/>
    <property type="molecule type" value="Genomic_DNA"/>
</dbReference>
<keyword evidence="6" id="KW-1185">Reference proteome</keyword>
<dbReference type="InterPro" id="IPR001173">
    <property type="entry name" value="Glyco_trans_2-like"/>
</dbReference>
<evidence type="ECO:0000256" key="2">
    <source>
        <dbReference type="ARBA" id="ARBA00022676"/>
    </source>
</evidence>
<dbReference type="Pfam" id="PF00535">
    <property type="entry name" value="Glycos_transf_2"/>
    <property type="match status" value="1"/>
</dbReference>
<dbReference type="AlphaFoldDB" id="E4TJ30"/>
<dbReference type="HOGENOM" id="CLU_033536_13_0_0"/>
<evidence type="ECO:0000256" key="3">
    <source>
        <dbReference type="ARBA" id="ARBA00022679"/>
    </source>
</evidence>
<proteinExistence type="inferred from homology"/>
<dbReference type="FunFam" id="3.90.550.10:FF:000122">
    <property type="entry name" value="Dolichol-phosphate mannosyltransferase subunit 1"/>
    <property type="match status" value="1"/>
</dbReference>
<dbReference type="Gene3D" id="3.90.550.10">
    <property type="entry name" value="Spore Coat Polysaccharide Biosynthesis Protein SpsA, Chain A"/>
    <property type="match status" value="1"/>
</dbReference>
<reference key="1">
    <citation type="submission" date="2010-11" db="EMBL/GenBank/DDBJ databases">
        <title>The complete genome of chromosome of Calditerrivibrio nitroreducens DSM 19672.</title>
        <authorList>
            <consortium name="US DOE Joint Genome Institute (JGI-PGF)"/>
            <person name="Lucas S."/>
            <person name="Copeland A."/>
            <person name="Lapidus A."/>
            <person name="Bruce D."/>
            <person name="Goodwin L."/>
            <person name="Pitluck S."/>
            <person name="Kyrpides N."/>
            <person name="Mavromatis K."/>
            <person name="Ivanova N."/>
            <person name="Mikhailova N."/>
            <person name="Zeytun A."/>
            <person name="Brettin T."/>
            <person name="Detter J.C."/>
            <person name="Tapia R."/>
            <person name="Han C."/>
            <person name="Land M."/>
            <person name="Hauser L."/>
            <person name="Markowitz V."/>
            <person name="Cheng J.-F."/>
            <person name="Hugenholtz P."/>
            <person name="Woyke T."/>
            <person name="Wu D."/>
            <person name="Spring S."/>
            <person name="Schroeder M."/>
            <person name="Brambilla E."/>
            <person name="Klenk H.-P."/>
            <person name="Eisen J.A."/>
        </authorList>
    </citation>
    <scope>NUCLEOTIDE SEQUENCE [LARGE SCALE GENOMIC DNA]</scope>
    <source>
        <strain>DSM 19672</strain>
    </source>
</reference>
<name>E4TJ30_CALNY</name>
<feature type="domain" description="Glycosyltransferase 2-like" evidence="4">
    <location>
        <begin position="5"/>
        <end position="170"/>
    </location>
</feature>
<dbReference type="STRING" id="768670.Calni_0153"/>
<dbReference type="RefSeq" id="WP_013450283.1">
    <property type="nucleotide sequence ID" value="NC_014758.1"/>
</dbReference>
<dbReference type="InterPro" id="IPR039528">
    <property type="entry name" value="DPM1-like"/>
</dbReference>
<dbReference type="GO" id="GO:0004582">
    <property type="term" value="F:dolichyl-phosphate beta-D-mannosyltransferase activity"/>
    <property type="evidence" value="ECO:0007669"/>
    <property type="project" value="UniProtKB-EC"/>
</dbReference>
<dbReference type="CDD" id="cd06442">
    <property type="entry name" value="DPM1_like"/>
    <property type="match status" value="1"/>
</dbReference>
<dbReference type="PANTHER" id="PTHR43398">
    <property type="entry name" value="DOLICHOL-PHOSPHATE MANNOSYLTRANSFERASE SUBUNIT 1"/>
    <property type="match status" value="1"/>
</dbReference>
<evidence type="ECO:0000313" key="5">
    <source>
        <dbReference type="EMBL" id="ADR18066.1"/>
    </source>
</evidence>
<dbReference type="CAZy" id="GT2">
    <property type="family name" value="Glycosyltransferase Family 2"/>
</dbReference>
<evidence type="ECO:0000259" key="4">
    <source>
        <dbReference type="Pfam" id="PF00535"/>
    </source>
</evidence>
<dbReference type="KEGG" id="cni:Calni_0153"/>
<keyword evidence="2 5" id="KW-0328">Glycosyltransferase</keyword>
<organism evidence="5 6">
    <name type="scientific">Calditerrivibrio nitroreducens (strain DSM 19672 / NBRC 101217 / Yu37-1)</name>
    <dbReference type="NCBI Taxonomy" id="768670"/>
    <lineage>
        <taxon>Bacteria</taxon>
        <taxon>Pseudomonadati</taxon>
        <taxon>Deferribacterota</taxon>
        <taxon>Deferribacteres</taxon>
        <taxon>Deferribacterales</taxon>
        <taxon>Calditerrivibrionaceae</taxon>
    </lineage>
</organism>
<comment type="similarity">
    <text evidence="1">Belongs to the glycosyltransferase 2 family.</text>
</comment>
<protein>
    <submittedName>
        <fullName evidence="5">Dolichyl-phosphate beta-D-mannosyltransferase</fullName>
        <ecNumber evidence="5">2.4.1.83</ecNumber>
    </submittedName>
</protein>